<comment type="caution">
    <text evidence="2">The sequence shown here is derived from an EMBL/GenBank/DDBJ whole genome shotgun (WGS) entry which is preliminary data.</text>
</comment>
<evidence type="ECO:0000313" key="2">
    <source>
        <dbReference type="EMBL" id="CAH3022251.1"/>
    </source>
</evidence>
<keyword evidence="3" id="KW-1185">Reference proteome</keyword>
<name>A0ABN8M278_9CNID</name>
<reference evidence="2 3" key="1">
    <citation type="submission" date="2022-05" db="EMBL/GenBank/DDBJ databases">
        <authorList>
            <consortium name="Genoscope - CEA"/>
            <person name="William W."/>
        </authorList>
    </citation>
    <scope>NUCLEOTIDE SEQUENCE [LARGE SCALE GENOMIC DNA]</scope>
</reference>
<accession>A0ABN8M278</accession>
<dbReference type="Proteomes" id="UP001159427">
    <property type="component" value="Unassembled WGS sequence"/>
</dbReference>
<gene>
    <name evidence="2" type="ORF">PEVE_00014669</name>
</gene>
<dbReference type="EMBL" id="CALNXI010000211">
    <property type="protein sequence ID" value="CAH3022251.1"/>
    <property type="molecule type" value="Genomic_DNA"/>
</dbReference>
<feature type="region of interest" description="Disordered" evidence="1">
    <location>
        <begin position="513"/>
        <end position="539"/>
    </location>
</feature>
<proteinExistence type="predicted"/>
<protein>
    <submittedName>
        <fullName evidence="2">Uncharacterized protein</fullName>
    </submittedName>
</protein>
<organism evidence="2 3">
    <name type="scientific">Porites evermanni</name>
    <dbReference type="NCBI Taxonomy" id="104178"/>
    <lineage>
        <taxon>Eukaryota</taxon>
        <taxon>Metazoa</taxon>
        <taxon>Cnidaria</taxon>
        <taxon>Anthozoa</taxon>
        <taxon>Hexacorallia</taxon>
        <taxon>Scleractinia</taxon>
        <taxon>Fungiina</taxon>
        <taxon>Poritidae</taxon>
        <taxon>Porites</taxon>
    </lineage>
</organism>
<evidence type="ECO:0000313" key="3">
    <source>
        <dbReference type="Proteomes" id="UP001159427"/>
    </source>
</evidence>
<evidence type="ECO:0000256" key="1">
    <source>
        <dbReference type="SAM" id="MobiDB-lite"/>
    </source>
</evidence>
<sequence length="552" mass="63868">MAAAANICNLSVQETIHAPHSTTTTFRPKSARIEILHQCRQLSDGIRFSQSNGYPVHPYVTLSPYPFLVVQFVVAVKDEETKEIWECNATPDFHQIHITRDRIFSIVPELSEPCCSVLAHSVDCRNEPLPPYAGNLVFMLPVKHEMPCHYAVRIKLCKGVDPRDWQVLDEYQFFIESHKRGSKLYDFQSGRTITEVEKPVPKIQMQGVLAGEMGKAIRMHFQNLGDNGLYNQFLRDRSKLVAQVNGKVKYQDLLSAVLLEEAIIYFGQNKMEDCLEKCWEVHARAMRHNSGNWPFLMTKAFYIISAVYRQRKEFDKADEFMERSSECLEPASLSEETAVNRYNAAALMAEKSATFDLTPEEEREVERLFEEVAGIWSQQRENETLRCVIRSYNRMITYFLKTSRSAFPDLRKLVTETKLAKADEAIQKFEKNLLPHSPKRLEATFLIGKADYYIRRATRERMDITQQQRATDFQKATTVLEEAMRISQQLKMEKEIDGIQDRNVTIQNLTRNGLDWFNERPPQNPPTSRGPQEVNTDDLDDLLQNMFSQEIE</sequence>